<dbReference type="Proteomes" id="UP000184088">
    <property type="component" value="Unassembled WGS sequence"/>
</dbReference>
<accession>A0A1M5F0R6</accession>
<dbReference type="EMBL" id="FQVH01000052">
    <property type="protein sequence ID" value="SHF84842.1"/>
    <property type="molecule type" value="Genomic_DNA"/>
</dbReference>
<name>A0A1M5F0R6_9THEO</name>
<gene>
    <name evidence="1" type="ORF">SAMN02746089_02656</name>
</gene>
<sequence>MCVMPETLETGVTRETSVTPETSVILVTFFASHNPPLPRGILENAGLAGFWKILGVTRCYSERYNPQNRSTPGFEGDVTVVSDVSL</sequence>
<protein>
    <submittedName>
        <fullName evidence="1">Uncharacterized protein</fullName>
    </submittedName>
</protein>
<dbReference type="AlphaFoldDB" id="A0A1M5F0R6"/>
<evidence type="ECO:0000313" key="2">
    <source>
        <dbReference type="Proteomes" id="UP000184088"/>
    </source>
</evidence>
<evidence type="ECO:0000313" key="1">
    <source>
        <dbReference type="EMBL" id="SHF84842.1"/>
    </source>
</evidence>
<reference evidence="1 2" key="1">
    <citation type="submission" date="2016-11" db="EMBL/GenBank/DDBJ databases">
        <authorList>
            <person name="Jaros S."/>
            <person name="Januszkiewicz K."/>
            <person name="Wedrychowicz H."/>
        </authorList>
    </citation>
    <scope>NUCLEOTIDE SEQUENCE [LARGE SCALE GENOMIC DNA]</scope>
    <source>
        <strain evidence="1 2">DSM 17918</strain>
    </source>
</reference>
<organism evidence="1 2">
    <name type="scientific">Caldanaerobius fijiensis DSM 17918</name>
    <dbReference type="NCBI Taxonomy" id="1121256"/>
    <lineage>
        <taxon>Bacteria</taxon>
        <taxon>Bacillati</taxon>
        <taxon>Bacillota</taxon>
        <taxon>Clostridia</taxon>
        <taxon>Thermoanaerobacterales</taxon>
        <taxon>Thermoanaerobacteraceae</taxon>
        <taxon>Caldanaerobius</taxon>
    </lineage>
</organism>
<proteinExistence type="predicted"/>
<keyword evidence="2" id="KW-1185">Reference proteome</keyword>